<dbReference type="Proteomes" id="UP000266841">
    <property type="component" value="Unassembled WGS sequence"/>
</dbReference>
<comment type="caution">
    <text evidence="1">The sequence shown here is derived from an EMBL/GenBank/DDBJ whole genome shotgun (WGS) entry which is preliminary data.</text>
</comment>
<evidence type="ECO:0000313" key="1">
    <source>
        <dbReference type="EMBL" id="EJK73494.1"/>
    </source>
</evidence>
<reference evidence="1 2" key="1">
    <citation type="journal article" date="2012" name="Genome Biol.">
        <title>Genome and low-iron response of an oceanic diatom adapted to chronic iron limitation.</title>
        <authorList>
            <person name="Lommer M."/>
            <person name="Specht M."/>
            <person name="Roy A.S."/>
            <person name="Kraemer L."/>
            <person name="Andreson R."/>
            <person name="Gutowska M.A."/>
            <person name="Wolf J."/>
            <person name="Bergner S.V."/>
            <person name="Schilhabel M.B."/>
            <person name="Klostermeier U.C."/>
            <person name="Beiko R.G."/>
            <person name="Rosenstiel P."/>
            <person name="Hippler M."/>
            <person name="Laroche J."/>
        </authorList>
    </citation>
    <scope>NUCLEOTIDE SEQUENCE [LARGE SCALE GENOMIC DNA]</scope>
    <source>
        <strain evidence="1 2">CCMP1005</strain>
    </source>
</reference>
<accession>K0T8Q8</accession>
<evidence type="ECO:0000313" key="2">
    <source>
        <dbReference type="Proteomes" id="UP000266841"/>
    </source>
</evidence>
<protein>
    <recommendedName>
        <fullName evidence="3">Leucine-rich repeat domain-containing protein</fullName>
    </recommendedName>
</protein>
<dbReference type="Gene3D" id="3.80.10.10">
    <property type="entry name" value="Ribonuclease Inhibitor"/>
    <property type="match status" value="1"/>
</dbReference>
<dbReference type="InterPro" id="IPR026906">
    <property type="entry name" value="LRR_5"/>
</dbReference>
<dbReference type="InterPro" id="IPR032675">
    <property type="entry name" value="LRR_dom_sf"/>
</dbReference>
<dbReference type="OrthoDB" id="1421090at2759"/>
<sequence>MAEPLLTFFLDEGGHIPEGAQERNNTRRYWSGSHGDSSFRISWLHGAPKLELNEGLKAVGKEAFAFCLALRSVTIPASVVELDEGAFSSCMNLSEVIFLGGERLLKREVLDRGLFIEEEGVLNRGALNELIFEDNCSYAFYQSPLRTVKISASWALSERMAGLPRECWPSFETAIRAMNGLELTRDGTVLACFPVSGSELEGAGNAILENLETTRSLHRVWIALRDLKESSILIDLAMSKHCQVPVPGPARCAILEHCGFAGFLRPVGGA</sequence>
<proteinExistence type="predicted"/>
<organism evidence="1 2">
    <name type="scientific">Thalassiosira oceanica</name>
    <name type="common">Marine diatom</name>
    <dbReference type="NCBI Taxonomy" id="159749"/>
    <lineage>
        <taxon>Eukaryota</taxon>
        <taxon>Sar</taxon>
        <taxon>Stramenopiles</taxon>
        <taxon>Ochrophyta</taxon>
        <taxon>Bacillariophyta</taxon>
        <taxon>Coscinodiscophyceae</taxon>
        <taxon>Thalassiosirophycidae</taxon>
        <taxon>Thalassiosirales</taxon>
        <taxon>Thalassiosiraceae</taxon>
        <taxon>Thalassiosira</taxon>
    </lineage>
</organism>
<evidence type="ECO:0008006" key="3">
    <source>
        <dbReference type="Google" id="ProtNLM"/>
    </source>
</evidence>
<dbReference type="AlphaFoldDB" id="K0T8Q8"/>
<gene>
    <name evidence="1" type="ORF">THAOC_04880</name>
</gene>
<name>K0T8Q8_THAOC</name>
<dbReference type="EMBL" id="AGNL01004456">
    <property type="protein sequence ID" value="EJK73494.1"/>
    <property type="molecule type" value="Genomic_DNA"/>
</dbReference>
<dbReference type="Pfam" id="PF13306">
    <property type="entry name" value="LRR_5"/>
    <property type="match status" value="1"/>
</dbReference>
<keyword evidence="2" id="KW-1185">Reference proteome</keyword>